<sequence length="143" mass="15222">MGNNPTLLIVMVVIIGFFFFWSWRGNRKRQAAEAEKSAQLVKGVEVMTNAGIFGTVESVDLENNKVVLETSPGNFLTVHRQAISRIETPAESSVDSASTDAAGTATSASAIDAANAEAHAQAANTADQKPAFGERVDQPKNDE</sequence>
<evidence type="ECO:0008006" key="14">
    <source>
        <dbReference type="Google" id="ProtNLM"/>
    </source>
</evidence>
<keyword evidence="3" id="KW-0813">Transport</keyword>
<evidence type="ECO:0000313" key="12">
    <source>
        <dbReference type="EMBL" id="GAA4155465.1"/>
    </source>
</evidence>
<name>A0ABP7ZET2_9MICO</name>
<evidence type="ECO:0000256" key="3">
    <source>
        <dbReference type="ARBA" id="ARBA00022448"/>
    </source>
</evidence>
<dbReference type="Pfam" id="PF02699">
    <property type="entry name" value="YajC"/>
    <property type="match status" value="1"/>
</dbReference>
<dbReference type="RefSeq" id="WP_344790107.1">
    <property type="nucleotide sequence ID" value="NZ_BAABBV010000001.1"/>
</dbReference>
<dbReference type="NCBIfam" id="TIGR00739">
    <property type="entry name" value="yajC"/>
    <property type="match status" value="1"/>
</dbReference>
<evidence type="ECO:0000256" key="5">
    <source>
        <dbReference type="ARBA" id="ARBA00022692"/>
    </source>
</evidence>
<evidence type="ECO:0000256" key="9">
    <source>
        <dbReference type="ARBA" id="ARBA00023136"/>
    </source>
</evidence>
<feature type="compositionally biased region" description="Low complexity" evidence="10">
    <location>
        <begin position="90"/>
        <end position="127"/>
    </location>
</feature>
<dbReference type="Proteomes" id="UP001415169">
    <property type="component" value="Unassembled WGS sequence"/>
</dbReference>
<comment type="subcellular location">
    <subcellularLocation>
        <location evidence="1">Cell membrane</location>
        <topology evidence="1">Single-pass membrane protein</topology>
    </subcellularLocation>
</comment>
<dbReference type="InterPro" id="IPR003849">
    <property type="entry name" value="Preprotein_translocase_YajC"/>
</dbReference>
<evidence type="ECO:0000256" key="6">
    <source>
        <dbReference type="ARBA" id="ARBA00022927"/>
    </source>
</evidence>
<evidence type="ECO:0000256" key="4">
    <source>
        <dbReference type="ARBA" id="ARBA00022475"/>
    </source>
</evidence>
<feature type="region of interest" description="Disordered" evidence="10">
    <location>
        <begin position="87"/>
        <end position="143"/>
    </location>
</feature>
<proteinExistence type="inferred from homology"/>
<dbReference type="EMBL" id="BAABBV010000001">
    <property type="protein sequence ID" value="GAA4155465.1"/>
    <property type="molecule type" value="Genomic_DNA"/>
</dbReference>
<keyword evidence="5 11" id="KW-0812">Transmembrane</keyword>
<keyword evidence="7 11" id="KW-1133">Transmembrane helix</keyword>
<keyword evidence="13" id="KW-1185">Reference proteome</keyword>
<keyword evidence="9 11" id="KW-0472">Membrane</keyword>
<evidence type="ECO:0000256" key="11">
    <source>
        <dbReference type="SAM" id="Phobius"/>
    </source>
</evidence>
<dbReference type="PANTHER" id="PTHR33909">
    <property type="entry name" value="SEC TRANSLOCON ACCESSORY COMPLEX SUBUNIT YAJC"/>
    <property type="match status" value="1"/>
</dbReference>
<keyword evidence="6" id="KW-0653">Protein transport</keyword>
<keyword evidence="4" id="KW-1003">Cell membrane</keyword>
<reference evidence="12" key="2">
    <citation type="submission" date="2023-12" db="EMBL/GenBank/DDBJ databases">
        <authorList>
            <person name="Sun Q."/>
            <person name="Inoue M."/>
        </authorList>
    </citation>
    <scope>NUCLEOTIDE SEQUENCE</scope>
    <source>
        <strain evidence="12">JCM 17590</strain>
    </source>
</reference>
<comment type="similarity">
    <text evidence="2">Belongs to the YajC family.</text>
</comment>
<reference evidence="12" key="1">
    <citation type="journal article" date="2014" name="Int. J. Syst. Evol. Microbiol.">
        <title>Complete genome of a new Firmicutes species belonging to the dominant human colonic microbiota ('Ruminococcus bicirculans') reveals two chromosomes and a selective capacity to utilize plant glucans.</title>
        <authorList>
            <consortium name="NISC Comparative Sequencing Program"/>
            <person name="Wegmann U."/>
            <person name="Louis P."/>
            <person name="Goesmann A."/>
            <person name="Henrissat B."/>
            <person name="Duncan S.H."/>
            <person name="Flint H.J."/>
        </authorList>
    </citation>
    <scope>NUCLEOTIDE SEQUENCE</scope>
    <source>
        <strain evidence="12">JCM 17590</strain>
    </source>
</reference>
<evidence type="ECO:0000256" key="2">
    <source>
        <dbReference type="ARBA" id="ARBA00006742"/>
    </source>
</evidence>
<comment type="caution">
    <text evidence="12">The sequence shown here is derived from an EMBL/GenBank/DDBJ whole genome shotgun (WGS) entry which is preliminary data.</text>
</comment>
<evidence type="ECO:0000256" key="10">
    <source>
        <dbReference type="SAM" id="MobiDB-lite"/>
    </source>
</evidence>
<evidence type="ECO:0000256" key="7">
    <source>
        <dbReference type="ARBA" id="ARBA00022989"/>
    </source>
</evidence>
<dbReference type="PANTHER" id="PTHR33909:SF1">
    <property type="entry name" value="SEC TRANSLOCON ACCESSORY COMPLEX SUBUNIT YAJC"/>
    <property type="match status" value="1"/>
</dbReference>
<evidence type="ECO:0000256" key="8">
    <source>
        <dbReference type="ARBA" id="ARBA00023010"/>
    </source>
</evidence>
<protein>
    <recommendedName>
        <fullName evidence="14">Preprotein translocase subunit YajC</fullName>
    </recommendedName>
</protein>
<accession>A0ABP7ZET2</accession>
<organism evidence="12 13">
    <name type="scientific">Gryllotalpicola daejeonensis</name>
    <dbReference type="NCBI Taxonomy" id="993087"/>
    <lineage>
        <taxon>Bacteria</taxon>
        <taxon>Bacillati</taxon>
        <taxon>Actinomycetota</taxon>
        <taxon>Actinomycetes</taxon>
        <taxon>Micrococcales</taxon>
        <taxon>Microbacteriaceae</taxon>
        <taxon>Gryllotalpicola</taxon>
    </lineage>
</organism>
<feature type="compositionally biased region" description="Basic and acidic residues" evidence="10">
    <location>
        <begin position="132"/>
        <end position="143"/>
    </location>
</feature>
<keyword evidence="8" id="KW-0811">Translocation</keyword>
<evidence type="ECO:0000256" key="1">
    <source>
        <dbReference type="ARBA" id="ARBA00004162"/>
    </source>
</evidence>
<gene>
    <name evidence="12" type="ORF">GCM10022286_04450</name>
</gene>
<dbReference type="SMART" id="SM01323">
    <property type="entry name" value="YajC"/>
    <property type="match status" value="1"/>
</dbReference>
<evidence type="ECO:0000313" key="13">
    <source>
        <dbReference type="Proteomes" id="UP001415169"/>
    </source>
</evidence>
<feature type="transmembrane region" description="Helical" evidence="11">
    <location>
        <begin position="6"/>
        <end position="23"/>
    </location>
</feature>